<dbReference type="InterPro" id="IPR007679">
    <property type="entry name" value="DUF569"/>
</dbReference>
<feature type="compositionally biased region" description="Polar residues" evidence="1">
    <location>
        <begin position="251"/>
        <end position="260"/>
    </location>
</feature>
<dbReference type="Pfam" id="PF22932">
    <property type="entry name" value="Ubiq_DUF_assoc"/>
    <property type="match status" value="1"/>
</dbReference>
<evidence type="ECO:0008006" key="6">
    <source>
        <dbReference type="Google" id="ProtNLM"/>
    </source>
</evidence>
<name>A0A9D4XGP7_PEA</name>
<protein>
    <recommendedName>
        <fullName evidence="6">Actin cross-linking protein</fullName>
    </recommendedName>
</protein>
<dbReference type="FunFam" id="2.80.10.50:FF:000067">
    <property type="entry name" value="BnaC05g19630D protein"/>
    <property type="match status" value="2"/>
</dbReference>
<feature type="compositionally biased region" description="Low complexity" evidence="1">
    <location>
        <begin position="205"/>
        <end position="218"/>
    </location>
</feature>
<dbReference type="InterPro" id="IPR008999">
    <property type="entry name" value="Actin-crosslinking"/>
</dbReference>
<proteinExistence type="predicted"/>
<evidence type="ECO:0000313" key="4">
    <source>
        <dbReference type="EMBL" id="KAI5419862.1"/>
    </source>
</evidence>
<organism evidence="4 5">
    <name type="scientific">Pisum sativum</name>
    <name type="common">Garden pea</name>
    <name type="synonym">Lathyrus oleraceus</name>
    <dbReference type="NCBI Taxonomy" id="3888"/>
    <lineage>
        <taxon>Eukaryota</taxon>
        <taxon>Viridiplantae</taxon>
        <taxon>Streptophyta</taxon>
        <taxon>Embryophyta</taxon>
        <taxon>Tracheophyta</taxon>
        <taxon>Spermatophyta</taxon>
        <taxon>Magnoliopsida</taxon>
        <taxon>eudicotyledons</taxon>
        <taxon>Gunneridae</taxon>
        <taxon>Pentapetalae</taxon>
        <taxon>rosids</taxon>
        <taxon>fabids</taxon>
        <taxon>Fabales</taxon>
        <taxon>Fabaceae</taxon>
        <taxon>Papilionoideae</taxon>
        <taxon>50 kb inversion clade</taxon>
        <taxon>NPAAA clade</taxon>
        <taxon>Hologalegina</taxon>
        <taxon>IRL clade</taxon>
        <taxon>Fabeae</taxon>
        <taxon>Lathyrus</taxon>
    </lineage>
</organism>
<feature type="region of interest" description="Disordered" evidence="1">
    <location>
        <begin position="193"/>
        <end position="218"/>
    </location>
</feature>
<feature type="region of interest" description="Disordered" evidence="1">
    <location>
        <begin position="241"/>
        <end position="260"/>
    </location>
</feature>
<dbReference type="Pfam" id="PF04601">
    <property type="entry name" value="DUF569"/>
    <property type="match status" value="2"/>
</dbReference>
<dbReference type="SUPFAM" id="SSF50405">
    <property type="entry name" value="Actin-crosslinking proteins"/>
    <property type="match status" value="2"/>
</dbReference>
<sequence>MEFFNKSKTVKLRSHLGKYLVADENHNNHLRQSKKGATKTALWLIEPVETKPHHIRLRSHNGRYLTATDTPFLLGMTGDKVIQSEYDAGLSWKYEWEPIKEGFNVKLRSWCGKLLRGNGGTPPWRNSITHDDPYTAATNNWILWGVEAVDDKMNVELMNRVSFVSNSSFGSGDDEVHDSELVSEKKKSWSSLKVRRNSKLQPEKTTTTTNNNNNSFTSSSMEFFQRAKAVRLRSHHDKYLHAEEDEESINQERNGSSKNAKWTVEHIPEFDNIIRLKSCYGKYLTASNQPLLLGVTGRKVVQTLPRRLDSSVEWEPVRDGAQVKLKTRYGNFLRANGGLPPWRNSVTHDIPHRSATQDWILWDVDVLEIHVGNPPPPPIPHSDSLDFGSSALSFKSNRFDRQESTDSVGSPPKMEGRTIYYHVAEENGDVDDENVQGYSLVFNGNDVEQLTRKFVEETGLDGVIVCSRSPLNGKLYPLRLHLPPNNVTMQVVLVLASSKGDFPLSNFVLLNVQSTI</sequence>
<dbReference type="Gene3D" id="2.80.10.50">
    <property type="match status" value="2"/>
</dbReference>
<dbReference type="PANTHER" id="PTHR31205">
    <property type="entry name" value="ACTIN CROSS-LINKING PROTEIN (DUF569)"/>
    <property type="match status" value="1"/>
</dbReference>
<dbReference type="AlphaFoldDB" id="A0A9D4XGP7"/>
<dbReference type="EMBL" id="JAMSHJ010000004">
    <property type="protein sequence ID" value="KAI5419862.1"/>
    <property type="molecule type" value="Genomic_DNA"/>
</dbReference>
<dbReference type="PANTHER" id="PTHR31205:SF69">
    <property type="entry name" value="ACTIN CROSS-LINKING PROTEIN (DUF569)"/>
    <property type="match status" value="1"/>
</dbReference>
<gene>
    <name evidence="4" type="ORF">KIW84_043860</name>
</gene>
<evidence type="ECO:0000259" key="2">
    <source>
        <dbReference type="Pfam" id="PF04601"/>
    </source>
</evidence>
<dbReference type="Proteomes" id="UP001058974">
    <property type="component" value="Chromosome 4"/>
</dbReference>
<feature type="domain" description="DUF569" evidence="3">
    <location>
        <begin position="416"/>
        <end position="493"/>
    </location>
</feature>
<keyword evidence="5" id="KW-1185">Reference proteome</keyword>
<accession>A0A9D4XGP7</accession>
<feature type="domain" description="DUF569" evidence="2">
    <location>
        <begin position="221"/>
        <end position="362"/>
    </location>
</feature>
<comment type="caution">
    <text evidence="4">The sequence shown here is derived from an EMBL/GenBank/DDBJ whole genome shotgun (WGS) entry which is preliminary data.</text>
</comment>
<dbReference type="Gramene" id="Psat04G0386000-T1">
    <property type="protein sequence ID" value="KAI5419862.1"/>
    <property type="gene ID" value="KIW84_043860"/>
</dbReference>
<feature type="domain" description="DUF569" evidence="2">
    <location>
        <begin position="1"/>
        <end position="144"/>
    </location>
</feature>
<reference evidence="4 5" key="1">
    <citation type="journal article" date="2022" name="Nat. Genet.">
        <title>Improved pea reference genome and pan-genome highlight genomic features and evolutionary characteristics.</title>
        <authorList>
            <person name="Yang T."/>
            <person name="Liu R."/>
            <person name="Luo Y."/>
            <person name="Hu S."/>
            <person name="Wang D."/>
            <person name="Wang C."/>
            <person name="Pandey M.K."/>
            <person name="Ge S."/>
            <person name="Xu Q."/>
            <person name="Li N."/>
            <person name="Li G."/>
            <person name="Huang Y."/>
            <person name="Saxena R.K."/>
            <person name="Ji Y."/>
            <person name="Li M."/>
            <person name="Yan X."/>
            <person name="He Y."/>
            <person name="Liu Y."/>
            <person name="Wang X."/>
            <person name="Xiang C."/>
            <person name="Varshney R.K."/>
            <person name="Ding H."/>
            <person name="Gao S."/>
            <person name="Zong X."/>
        </authorList>
    </citation>
    <scope>NUCLEOTIDE SEQUENCE [LARGE SCALE GENOMIC DNA]</scope>
    <source>
        <strain evidence="4 5">cv. Zhongwan 6</strain>
    </source>
</reference>
<evidence type="ECO:0000256" key="1">
    <source>
        <dbReference type="SAM" id="MobiDB-lite"/>
    </source>
</evidence>
<dbReference type="CDD" id="cd23340">
    <property type="entry name" value="beta-trefoil_FSCN_ACP-like"/>
    <property type="match status" value="2"/>
</dbReference>
<evidence type="ECO:0000259" key="3">
    <source>
        <dbReference type="Pfam" id="PF22932"/>
    </source>
</evidence>
<evidence type="ECO:0000313" key="5">
    <source>
        <dbReference type="Proteomes" id="UP001058974"/>
    </source>
</evidence>
<dbReference type="InterPro" id="IPR054726">
    <property type="entry name" value="Ubiq_DUF569-assoc"/>
</dbReference>